<dbReference type="Proteomes" id="UP000192520">
    <property type="component" value="Unassembled WGS sequence"/>
</dbReference>
<organism evidence="2 3">
    <name type="scientific">candidate division CPR3 bacterium 4484_211</name>
    <dbReference type="NCBI Taxonomy" id="1968527"/>
    <lineage>
        <taxon>Bacteria</taxon>
        <taxon>Bacteria division CPR3</taxon>
    </lineage>
</organism>
<evidence type="ECO:0000313" key="2">
    <source>
        <dbReference type="EMBL" id="OQX51593.1"/>
    </source>
</evidence>
<sequence>MVKGKGLILFNVVLASFFLSLLLAPSVFGVVPSEFVISVAPADTSLGANTSYQFSFTPTSDIPVNMAENTAGFVNVIVNYESRGEGGGEPDPTQSPDFSNATFASDDLSLVPGGGEGNETNIYTALFSNALSGGQKVSFTLGNVINPQVAGSFNVQIEVGTVELLGGEGGPMDRIDQGGKIGAFYLGNVVMGKVVDPKGNGLSMVGLELHTKDYSKSYQWGTGEDGAFSFVGVEAGDYLLEVWLSPGSGYVNPAETPAISYSGGVYDMGEIAVRLPSKVVTGKVKFGDGTVPTNVEVGANQKGGRNWLSTVMEADGTYELGLTGGEWELMLNAPWDKDTNTQLPVNWAYTNPPRIVSFADDDTEESAKVNFTVVKATARVIGQVLYPDGSPAARGGVDVRGSDGMGSGGGLNDQGVFTVNVPAGKYKLGVHLDDQSYAVPQMDPFRVGEGETKDLGTITLVKKNEHVLGRVLDKAGNGIEGIKVEAWSPGGSGWTETTSEAGGKFDLLVSPGEWEIMPRPEEGYVYMGGPPREVSLSKDQTVSGVEFKLVSATAVITGLVKDESGQVMTDLFGWAEAMEGAGDPPMPGPGTEISNGSFSLAVPAGTWTVMVHLPPGSQYSAMAGKTVVVKDNETKSVDVVVKANDARITGKIVDENGRLVKGVHVEVFGHSPTGGMKHTFVDQDTGRYVLDVVGGTSWFLGVFVDPSSGYMMRPPDDSKTVVASGKTVERNFTLLSADAAIEVTVLDPNGEPLDGVFAFADTHAGKEGEGSEDMGKGIHTGDIVDAGGKIVLQVPAGTYGVGSGAPASIGYMNPDIQRVTVAKGETKKVTLRYKASDAVIKGSVFIDGAKSSAFVWAWSDQGGHSEVMSFSGDYSLNVTKGDVWHVGADYKKEDGTFYRSPEYIVTVDSAQQTQDLALAETDFTIPPATSRSFSATNPAVITLENGAVISIPAGAIAQSGTVTVVATPTEQLAKQENARPLAFGYDLRALADGTPVNSTFNSDVTITIPYTEGMLDELGITEDQIGASYYDTTSSLWQGITSFTVDTDSNQITFTVNHFTQFALTTGGADTTPPDAPTDITAVSGSTQVELSWTNPSQADFDHVNIYRSTTEGSLGDLVKSSADSSVASYTDTGLVNGTTYYYTLRSVDERGNESTNANQVSATPEAELPVTGVSLREALGFYFQALLYFISPVFALRRKFF</sequence>
<dbReference type="CDD" id="cd00063">
    <property type="entry name" value="FN3"/>
    <property type="match status" value="1"/>
</dbReference>
<dbReference type="STRING" id="1968527.B5M47_00145"/>
<accession>A0A1W9P1E6</accession>
<dbReference type="SUPFAM" id="SSF49265">
    <property type="entry name" value="Fibronectin type III"/>
    <property type="match status" value="1"/>
</dbReference>
<gene>
    <name evidence="2" type="ORF">B5M47_00145</name>
</gene>
<dbReference type="InterPro" id="IPR013783">
    <property type="entry name" value="Ig-like_fold"/>
</dbReference>
<comment type="caution">
    <text evidence="2">The sequence shown here is derived from an EMBL/GenBank/DDBJ whole genome shotgun (WGS) entry which is preliminary data.</text>
</comment>
<dbReference type="GO" id="GO:0030246">
    <property type="term" value="F:carbohydrate binding"/>
    <property type="evidence" value="ECO:0007669"/>
    <property type="project" value="InterPro"/>
</dbReference>
<dbReference type="InterPro" id="IPR008969">
    <property type="entry name" value="CarboxyPept-like_regulatory"/>
</dbReference>
<dbReference type="EMBL" id="MZGJ01000001">
    <property type="protein sequence ID" value="OQX51593.1"/>
    <property type="molecule type" value="Genomic_DNA"/>
</dbReference>
<evidence type="ECO:0000259" key="1">
    <source>
        <dbReference type="PROSITE" id="PS50853"/>
    </source>
</evidence>
<dbReference type="SMART" id="SM00060">
    <property type="entry name" value="FN3"/>
    <property type="match status" value="1"/>
</dbReference>
<evidence type="ECO:0000313" key="3">
    <source>
        <dbReference type="Proteomes" id="UP000192520"/>
    </source>
</evidence>
<dbReference type="PROSITE" id="PS50853">
    <property type="entry name" value="FN3"/>
    <property type="match status" value="1"/>
</dbReference>
<name>A0A1W9P1E6_UNCC3</name>
<dbReference type="InterPro" id="IPR036116">
    <property type="entry name" value="FN3_sf"/>
</dbReference>
<dbReference type="InterPro" id="IPR003961">
    <property type="entry name" value="FN3_dom"/>
</dbReference>
<dbReference type="SUPFAM" id="SSF49452">
    <property type="entry name" value="Starch-binding domain-like"/>
    <property type="match status" value="1"/>
</dbReference>
<feature type="domain" description="Fibronectin type-III" evidence="1">
    <location>
        <begin position="1073"/>
        <end position="1168"/>
    </location>
</feature>
<dbReference type="Gene3D" id="2.60.40.10">
    <property type="entry name" value="Immunoglobulins"/>
    <property type="match status" value="1"/>
</dbReference>
<reference evidence="3" key="1">
    <citation type="submission" date="2017-03" db="EMBL/GenBank/DDBJ databases">
        <title>Novel pathways for hydrocarbon cycling and metabolic interdependencies in hydrothermal sediment communities.</title>
        <authorList>
            <person name="Dombrowski N."/>
            <person name="Seitz K."/>
            <person name="Teske A."/>
            <person name="Baker B."/>
        </authorList>
    </citation>
    <scope>NUCLEOTIDE SEQUENCE [LARGE SCALE GENOMIC DNA]</scope>
</reference>
<dbReference type="SUPFAM" id="SSF49464">
    <property type="entry name" value="Carboxypeptidase regulatory domain-like"/>
    <property type="match status" value="1"/>
</dbReference>
<protein>
    <recommendedName>
        <fullName evidence="1">Fibronectin type-III domain-containing protein</fullName>
    </recommendedName>
</protein>
<dbReference type="Pfam" id="PF00041">
    <property type="entry name" value="fn3"/>
    <property type="match status" value="1"/>
</dbReference>
<dbReference type="AlphaFoldDB" id="A0A1W9P1E6"/>
<dbReference type="InterPro" id="IPR013784">
    <property type="entry name" value="Carb-bd-like_fold"/>
</dbReference>
<proteinExistence type="predicted"/>